<dbReference type="InterPro" id="IPR000835">
    <property type="entry name" value="HTH_MarR-typ"/>
</dbReference>
<dbReference type="SMART" id="SM00347">
    <property type="entry name" value="HTH_MARR"/>
    <property type="match status" value="1"/>
</dbReference>
<dbReference type="InterPro" id="IPR036388">
    <property type="entry name" value="WH-like_DNA-bd_sf"/>
</dbReference>
<dbReference type="PROSITE" id="PS50995">
    <property type="entry name" value="HTH_MARR_2"/>
    <property type="match status" value="1"/>
</dbReference>
<dbReference type="Gene3D" id="1.10.10.10">
    <property type="entry name" value="Winged helix-like DNA-binding domain superfamily/Winged helix DNA-binding domain"/>
    <property type="match status" value="1"/>
</dbReference>
<dbReference type="InterPro" id="IPR039422">
    <property type="entry name" value="MarR/SlyA-like"/>
</dbReference>
<dbReference type="RefSeq" id="WP_253852620.1">
    <property type="nucleotide sequence ID" value="NZ_BAAALM010000007.1"/>
</dbReference>
<dbReference type="Pfam" id="PF12802">
    <property type="entry name" value="MarR_2"/>
    <property type="match status" value="1"/>
</dbReference>
<dbReference type="SUPFAM" id="SSF46785">
    <property type="entry name" value="Winged helix' DNA-binding domain"/>
    <property type="match status" value="1"/>
</dbReference>
<dbReference type="PANTHER" id="PTHR33164">
    <property type="entry name" value="TRANSCRIPTIONAL REGULATOR, MARR FAMILY"/>
    <property type="match status" value="1"/>
</dbReference>
<name>A0ABP4FXX8_9PSEU</name>
<organism evidence="2 3">
    <name type="scientific">Prauserella alba</name>
    <dbReference type="NCBI Taxonomy" id="176898"/>
    <lineage>
        <taxon>Bacteria</taxon>
        <taxon>Bacillati</taxon>
        <taxon>Actinomycetota</taxon>
        <taxon>Actinomycetes</taxon>
        <taxon>Pseudonocardiales</taxon>
        <taxon>Pseudonocardiaceae</taxon>
        <taxon>Prauserella</taxon>
    </lineage>
</organism>
<dbReference type="PANTHER" id="PTHR33164:SF104">
    <property type="entry name" value="TRANSCRIPTIONAL REGULATORY PROTEIN"/>
    <property type="match status" value="1"/>
</dbReference>
<evidence type="ECO:0000313" key="2">
    <source>
        <dbReference type="EMBL" id="GAA1205385.1"/>
    </source>
</evidence>
<sequence>MARKDTWTTPDAVDLITDQWRRSRPELDVSALAVFGRLHRNYHRYQAFIGETFAEYGISMGAFDVLAALRRSSDEGRLNAGALAQQTLVTTGGLTQRVNQLEKSGLVRRERDTDDGRIVYVALTEEGAALIDKLADEHFSNEQAMLVGLSKSERKQLAHLLHRLERSMELCELTERSE</sequence>
<keyword evidence="3" id="KW-1185">Reference proteome</keyword>
<proteinExistence type="predicted"/>
<protein>
    <submittedName>
        <fullName evidence="2">MarR family transcriptional regulator</fullName>
    </submittedName>
</protein>
<comment type="caution">
    <text evidence="2">The sequence shown here is derived from an EMBL/GenBank/DDBJ whole genome shotgun (WGS) entry which is preliminary data.</text>
</comment>
<feature type="domain" description="HTH marR-type" evidence="1">
    <location>
        <begin position="31"/>
        <end position="166"/>
    </location>
</feature>
<dbReference type="EMBL" id="BAAALM010000007">
    <property type="protein sequence ID" value="GAA1205385.1"/>
    <property type="molecule type" value="Genomic_DNA"/>
</dbReference>
<reference evidence="3" key="1">
    <citation type="journal article" date="2019" name="Int. J. Syst. Evol. Microbiol.">
        <title>The Global Catalogue of Microorganisms (GCM) 10K type strain sequencing project: providing services to taxonomists for standard genome sequencing and annotation.</title>
        <authorList>
            <consortium name="The Broad Institute Genomics Platform"/>
            <consortium name="The Broad Institute Genome Sequencing Center for Infectious Disease"/>
            <person name="Wu L."/>
            <person name="Ma J."/>
        </authorList>
    </citation>
    <scope>NUCLEOTIDE SEQUENCE [LARGE SCALE GENOMIC DNA]</scope>
    <source>
        <strain evidence="3">JCM 13022</strain>
    </source>
</reference>
<dbReference type="Proteomes" id="UP001500467">
    <property type="component" value="Unassembled WGS sequence"/>
</dbReference>
<gene>
    <name evidence="2" type="ORF">GCM10009675_25240</name>
</gene>
<accession>A0ABP4FXX8</accession>
<evidence type="ECO:0000313" key="3">
    <source>
        <dbReference type="Proteomes" id="UP001500467"/>
    </source>
</evidence>
<evidence type="ECO:0000259" key="1">
    <source>
        <dbReference type="PROSITE" id="PS50995"/>
    </source>
</evidence>
<dbReference type="InterPro" id="IPR036390">
    <property type="entry name" value="WH_DNA-bd_sf"/>
</dbReference>
<dbReference type="PRINTS" id="PR00598">
    <property type="entry name" value="HTHMARR"/>
</dbReference>